<dbReference type="AlphaFoldDB" id="A0A3Q0KDJ8"/>
<evidence type="ECO:0000256" key="1">
    <source>
        <dbReference type="ARBA" id="ARBA00004604"/>
    </source>
</evidence>
<keyword evidence="4 6" id="KW-0698">rRNA processing</keyword>
<comment type="similarity">
    <text evidence="2 6">Belongs to the RRP36 family.</text>
</comment>
<evidence type="ECO:0000256" key="3">
    <source>
        <dbReference type="ARBA" id="ARBA00022517"/>
    </source>
</evidence>
<evidence type="ECO:0000256" key="7">
    <source>
        <dbReference type="SAM" id="Coils"/>
    </source>
</evidence>
<feature type="region of interest" description="Disordered" evidence="8">
    <location>
        <begin position="171"/>
        <end position="190"/>
    </location>
</feature>
<comment type="function">
    <text evidence="6">Component of the 90S pre-ribosome involved in the maturation of rRNAs. Required for early cleavages of the pre-RNAs in the 40S ribosomal subunit maturation pathway.</text>
</comment>
<organism evidence="9 10">
    <name type="scientific">Schistosoma mansoni</name>
    <name type="common">Blood fluke</name>
    <dbReference type="NCBI Taxonomy" id="6183"/>
    <lineage>
        <taxon>Eukaryota</taxon>
        <taxon>Metazoa</taxon>
        <taxon>Spiralia</taxon>
        <taxon>Lophotrochozoa</taxon>
        <taxon>Platyhelminthes</taxon>
        <taxon>Trematoda</taxon>
        <taxon>Digenea</taxon>
        <taxon>Strigeidida</taxon>
        <taxon>Schistosomatoidea</taxon>
        <taxon>Schistosomatidae</taxon>
        <taxon>Schistosoma</taxon>
    </lineage>
</organism>
<evidence type="ECO:0000256" key="5">
    <source>
        <dbReference type="ARBA" id="ARBA00023242"/>
    </source>
</evidence>
<evidence type="ECO:0000256" key="8">
    <source>
        <dbReference type="SAM" id="MobiDB-lite"/>
    </source>
</evidence>
<comment type="subcellular location">
    <subcellularLocation>
        <location evidence="1 6">Nucleus</location>
        <location evidence="1 6">Nucleolus</location>
    </subcellularLocation>
</comment>
<dbReference type="WBParaSite" id="Smp_026300.1">
    <property type="protein sequence ID" value="Smp_026300.1"/>
    <property type="gene ID" value="Smp_026300"/>
</dbReference>
<dbReference type="GO" id="GO:0000462">
    <property type="term" value="P:maturation of SSU-rRNA from tricistronic rRNA transcript (SSU-rRNA, 5.8S rRNA, LSU-rRNA)"/>
    <property type="evidence" value="ECO:0007669"/>
    <property type="project" value="TreeGrafter"/>
</dbReference>
<dbReference type="InParanoid" id="A0A3Q0KDJ8"/>
<comment type="subunit">
    <text evidence="6">Associates with 90S and pre-40S pre-ribosomal particles.</text>
</comment>
<dbReference type="PANTHER" id="PTHR21738">
    <property type="entry name" value="RIBOSOMAL RNA PROCESSING PROTEIN 36 HOMOLOG"/>
    <property type="match status" value="1"/>
</dbReference>
<sequence length="190" mass="23059">MRTLKLVVSERKNIMDDNNDDAPLEMSFKEFKKKKIYLTENLKSVYQDGIRSLKRKQNRKNDPRFDPRVDGICYVDDWEFLEDERAKTLKKLKKMLRQNLDSDKRKELTDALHLVKQRIATAKDRKFRKHFMDKLQKEQIENLESGRPIRFIPRAELRKLVQNERLAQMSKRQKERYLNRKKRRFTSDDG</sequence>
<dbReference type="GO" id="GO:0030686">
    <property type="term" value="C:90S preribosome"/>
    <property type="evidence" value="ECO:0007669"/>
    <property type="project" value="TreeGrafter"/>
</dbReference>
<evidence type="ECO:0000313" key="10">
    <source>
        <dbReference type="WBParaSite" id="Smp_026300.1"/>
    </source>
</evidence>
<keyword evidence="7" id="KW-0175">Coiled coil</keyword>
<dbReference type="GO" id="GO:0005730">
    <property type="term" value="C:nucleolus"/>
    <property type="evidence" value="ECO:0007669"/>
    <property type="project" value="UniProtKB-SubCell"/>
</dbReference>
<reference evidence="9" key="1">
    <citation type="journal article" date="2012" name="PLoS Negl. Trop. Dis.">
        <title>A systematically improved high quality genome and transcriptome of the human blood fluke Schistosoma mansoni.</title>
        <authorList>
            <person name="Protasio A.V."/>
            <person name="Tsai I.J."/>
            <person name="Babbage A."/>
            <person name="Nichol S."/>
            <person name="Hunt M."/>
            <person name="Aslett M.A."/>
            <person name="De Silva N."/>
            <person name="Velarde G.S."/>
            <person name="Anderson T.J."/>
            <person name="Clark R.C."/>
            <person name="Davidson C."/>
            <person name="Dillon G.P."/>
            <person name="Holroyd N.E."/>
            <person name="LoVerde P.T."/>
            <person name="Lloyd C."/>
            <person name="McQuillan J."/>
            <person name="Oliveira G."/>
            <person name="Otto T.D."/>
            <person name="Parker-Manuel S.J."/>
            <person name="Quail M.A."/>
            <person name="Wilson R.A."/>
            <person name="Zerlotini A."/>
            <person name="Dunne D.W."/>
            <person name="Berriman M."/>
        </authorList>
    </citation>
    <scope>NUCLEOTIDE SEQUENCE [LARGE SCALE GENOMIC DNA]</scope>
    <source>
        <strain evidence="9">Puerto Rican</strain>
    </source>
</reference>
<evidence type="ECO:0000256" key="6">
    <source>
        <dbReference type="RuleBase" id="RU368027"/>
    </source>
</evidence>
<evidence type="ECO:0000313" key="9">
    <source>
        <dbReference type="Proteomes" id="UP000008854"/>
    </source>
</evidence>
<dbReference type="PANTHER" id="PTHR21738:SF0">
    <property type="entry name" value="RIBOSOMAL RNA PROCESSING PROTEIN 36 HOMOLOG"/>
    <property type="match status" value="1"/>
</dbReference>
<feature type="compositionally biased region" description="Basic residues" evidence="8">
    <location>
        <begin position="171"/>
        <end position="184"/>
    </location>
</feature>
<keyword evidence="3 6" id="KW-0690">Ribosome biogenesis</keyword>
<evidence type="ECO:0000256" key="4">
    <source>
        <dbReference type="ARBA" id="ARBA00022552"/>
    </source>
</evidence>
<dbReference type="Proteomes" id="UP000008854">
    <property type="component" value="Unassembled WGS sequence"/>
</dbReference>
<feature type="coiled-coil region" evidence="7">
    <location>
        <begin position="86"/>
        <end position="125"/>
    </location>
</feature>
<reference evidence="10" key="2">
    <citation type="submission" date="2018-12" db="UniProtKB">
        <authorList>
            <consortium name="WormBaseParasite"/>
        </authorList>
    </citation>
    <scope>IDENTIFICATION</scope>
    <source>
        <strain evidence="10">Puerto Rican</strain>
    </source>
</reference>
<proteinExistence type="inferred from homology"/>
<keyword evidence="5 6" id="KW-0539">Nucleus</keyword>
<evidence type="ECO:0000256" key="2">
    <source>
        <dbReference type="ARBA" id="ARBA00009418"/>
    </source>
</evidence>
<dbReference type="Pfam" id="PF06102">
    <property type="entry name" value="RRP36"/>
    <property type="match status" value="1"/>
</dbReference>
<protein>
    <recommendedName>
        <fullName evidence="6">rRNA biogenesis protein RRP36</fullName>
    </recommendedName>
</protein>
<keyword evidence="6" id="KW-0687">Ribonucleoprotein</keyword>
<dbReference type="InterPro" id="IPR009292">
    <property type="entry name" value="RRP36"/>
</dbReference>
<keyword evidence="9" id="KW-1185">Reference proteome</keyword>
<accession>A0A3Q0KDJ8</accession>
<name>A0A3Q0KDJ8_SCHMA</name>